<dbReference type="InterPro" id="IPR036056">
    <property type="entry name" value="Fibrinogen-like_C"/>
</dbReference>
<dbReference type="EMBL" id="VXIV02003347">
    <property type="protein sequence ID" value="KAF6018017.1"/>
    <property type="molecule type" value="Genomic_DNA"/>
</dbReference>
<evidence type="ECO:0000256" key="2">
    <source>
        <dbReference type="SAM" id="SignalP"/>
    </source>
</evidence>
<sequence>MQVYILFTLLLAASLHALECEVEEYCYERLKTKTLCKPTSCLDLLCLGHNETGVYTIYPTGHLDSSIDVVCDQETDGGGWIVFQRRMDGSVDFYKKWADYKLGFGNLTGEFWLGNDNLAAALQVNGNHELRVDLESLDGETAYARYNSFNVGDSSTEYKLSVSGYTGTAGDSFIYHNGYKFSTIDNDNDVRSDHCAITFHGAWWYNKCHKSNLNGKYLNGTHSSFADGVNWEAWKGFYYSLKTTEMKFREIF</sequence>
<name>A0A7J7IWU2_BUGNE</name>
<feature type="domain" description="Fibrinogen C-terminal" evidence="3">
    <location>
        <begin position="32"/>
        <end position="252"/>
    </location>
</feature>
<accession>A0A7J7IWU2</accession>
<evidence type="ECO:0000313" key="5">
    <source>
        <dbReference type="Proteomes" id="UP000593567"/>
    </source>
</evidence>
<dbReference type="SMART" id="SM00186">
    <property type="entry name" value="FBG"/>
    <property type="match status" value="1"/>
</dbReference>
<proteinExistence type="predicted"/>
<dbReference type="PANTHER" id="PTHR19143">
    <property type="entry name" value="FIBRINOGEN/TENASCIN/ANGIOPOEITIN"/>
    <property type="match status" value="1"/>
</dbReference>
<dbReference type="NCBIfam" id="NF040941">
    <property type="entry name" value="GGGWT_bact"/>
    <property type="match status" value="1"/>
</dbReference>
<keyword evidence="5" id="KW-1185">Reference proteome</keyword>
<feature type="chain" id="PRO_5029776552" evidence="2">
    <location>
        <begin position="18"/>
        <end position="252"/>
    </location>
</feature>
<keyword evidence="2" id="KW-0732">Signal</keyword>
<dbReference type="Gene3D" id="3.90.215.10">
    <property type="entry name" value="Gamma Fibrinogen, chain A, domain 1"/>
    <property type="match status" value="1"/>
</dbReference>
<keyword evidence="1" id="KW-1015">Disulfide bond</keyword>
<evidence type="ECO:0000256" key="1">
    <source>
        <dbReference type="ARBA" id="ARBA00023157"/>
    </source>
</evidence>
<evidence type="ECO:0000313" key="4">
    <source>
        <dbReference type="EMBL" id="KAF6018017.1"/>
    </source>
</evidence>
<comment type="caution">
    <text evidence="4">The sequence shown here is derived from an EMBL/GenBank/DDBJ whole genome shotgun (WGS) entry which is preliminary data.</text>
</comment>
<dbReference type="PROSITE" id="PS51406">
    <property type="entry name" value="FIBRINOGEN_C_2"/>
    <property type="match status" value="1"/>
</dbReference>
<dbReference type="OrthoDB" id="6345539at2759"/>
<dbReference type="InterPro" id="IPR020837">
    <property type="entry name" value="Fibrinogen_CS"/>
</dbReference>
<dbReference type="FunFam" id="3.90.215.10:FF:000001">
    <property type="entry name" value="Tenascin isoform 1"/>
    <property type="match status" value="1"/>
</dbReference>
<dbReference type="PANTHER" id="PTHR19143:SF458">
    <property type="entry name" value="FIBRINOGEN C-TERMINAL DOMAIN-CONTAINING PROTEIN-RELATED"/>
    <property type="match status" value="1"/>
</dbReference>
<dbReference type="PROSITE" id="PS00514">
    <property type="entry name" value="FIBRINOGEN_C_1"/>
    <property type="match status" value="1"/>
</dbReference>
<protein>
    <submittedName>
        <fullName evidence="4">FIBCD1</fullName>
    </submittedName>
</protein>
<dbReference type="SUPFAM" id="SSF56496">
    <property type="entry name" value="Fibrinogen C-terminal domain-like"/>
    <property type="match status" value="1"/>
</dbReference>
<evidence type="ECO:0000259" key="3">
    <source>
        <dbReference type="PROSITE" id="PS51406"/>
    </source>
</evidence>
<dbReference type="Pfam" id="PF00147">
    <property type="entry name" value="Fibrinogen_C"/>
    <property type="match status" value="1"/>
</dbReference>
<dbReference type="InterPro" id="IPR050373">
    <property type="entry name" value="Fibrinogen_C-term_domain"/>
</dbReference>
<dbReference type="InterPro" id="IPR014716">
    <property type="entry name" value="Fibrinogen_a/b/g_C_1"/>
</dbReference>
<dbReference type="Proteomes" id="UP000593567">
    <property type="component" value="Unassembled WGS sequence"/>
</dbReference>
<dbReference type="AlphaFoldDB" id="A0A7J7IWU2"/>
<feature type="signal peptide" evidence="2">
    <location>
        <begin position="1"/>
        <end position="17"/>
    </location>
</feature>
<organism evidence="4 5">
    <name type="scientific">Bugula neritina</name>
    <name type="common">Brown bryozoan</name>
    <name type="synonym">Sertularia neritina</name>
    <dbReference type="NCBI Taxonomy" id="10212"/>
    <lineage>
        <taxon>Eukaryota</taxon>
        <taxon>Metazoa</taxon>
        <taxon>Spiralia</taxon>
        <taxon>Lophotrochozoa</taxon>
        <taxon>Bryozoa</taxon>
        <taxon>Gymnolaemata</taxon>
        <taxon>Cheilostomatida</taxon>
        <taxon>Flustrina</taxon>
        <taxon>Buguloidea</taxon>
        <taxon>Bugulidae</taxon>
        <taxon>Bugula</taxon>
    </lineage>
</organism>
<reference evidence="4" key="1">
    <citation type="submission" date="2020-06" db="EMBL/GenBank/DDBJ databases">
        <title>Draft genome of Bugula neritina, a colonial animal packing powerful symbionts and potential medicines.</title>
        <authorList>
            <person name="Rayko M."/>
        </authorList>
    </citation>
    <scope>NUCLEOTIDE SEQUENCE [LARGE SCALE GENOMIC DNA]</scope>
    <source>
        <strain evidence="4">Kwan_BN1</strain>
    </source>
</reference>
<gene>
    <name evidence="4" type="ORF">EB796_023698</name>
</gene>
<dbReference type="GO" id="GO:0005615">
    <property type="term" value="C:extracellular space"/>
    <property type="evidence" value="ECO:0007669"/>
    <property type="project" value="TreeGrafter"/>
</dbReference>
<dbReference type="CDD" id="cd00087">
    <property type="entry name" value="FReD"/>
    <property type="match status" value="1"/>
</dbReference>
<dbReference type="InterPro" id="IPR002181">
    <property type="entry name" value="Fibrinogen_a/b/g_C_dom"/>
</dbReference>